<dbReference type="RefSeq" id="WP_284243190.1">
    <property type="nucleotide sequence ID" value="NZ_BSST01000001.1"/>
</dbReference>
<protein>
    <recommendedName>
        <fullName evidence="1">TonB C-terminal domain-containing protein</fullName>
    </recommendedName>
</protein>
<gene>
    <name evidence="2" type="ORF">tinsulaeT_06780</name>
</gene>
<keyword evidence="3" id="KW-1185">Reference proteome</keyword>
<feature type="domain" description="TonB C-terminal" evidence="1">
    <location>
        <begin position="59"/>
        <end position="121"/>
    </location>
</feature>
<dbReference type="EMBL" id="BSST01000001">
    <property type="protein sequence ID" value="GLX77338.1"/>
    <property type="molecule type" value="Genomic_DNA"/>
</dbReference>
<reference evidence="2 3" key="1">
    <citation type="submission" date="2023-03" db="EMBL/GenBank/DDBJ databases">
        <title>Draft genome sequence of Thalassotalea insulae KCTC 62186T.</title>
        <authorList>
            <person name="Sawabe T."/>
        </authorList>
    </citation>
    <scope>NUCLEOTIDE SEQUENCE [LARGE SCALE GENOMIC DNA]</scope>
    <source>
        <strain evidence="2 3">KCTC 62186</strain>
    </source>
</reference>
<dbReference type="InterPro" id="IPR037682">
    <property type="entry name" value="TonB_C"/>
</dbReference>
<dbReference type="Proteomes" id="UP001157186">
    <property type="component" value="Unassembled WGS sequence"/>
</dbReference>
<evidence type="ECO:0000259" key="1">
    <source>
        <dbReference type="Pfam" id="PF03544"/>
    </source>
</evidence>
<name>A0ABQ6GMX2_9GAMM</name>
<accession>A0ABQ6GMX2</accession>
<comment type="caution">
    <text evidence="2">The sequence shown here is derived from an EMBL/GenBank/DDBJ whole genome shotgun (WGS) entry which is preliminary data.</text>
</comment>
<sequence>MQRLSFLLFISLITVGCSSNNKELLSEIAINVKMHELHKYWVPKKSSISFNNNWVPPQESGFVNVKILIGSNGEVSNPVIIESKGGWDKFALRAVQEKHYVNTDFNHKKTPVYVILEFRFSAPSIL</sequence>
<organism evidence="2 3">
    <name type="scientific">Thalassotalea insulae</name>
    <dbReference type="NCBI Taxonomy" id="2056778"/>
    <lineage>
        <taxon>Bacteria</taxon>
        <taxon>Pseudomonadati</taxon>
        <taxon>Pseudomonadota</taxon>
        <taxon>Gammaproteobacteria</taxon>
        <taxon>Alteromonadales</taxon>
        <taxon>Colwelliaceae</taxon>
        <taxon>Thalassotalea</taxon>
    </lineage>
</organism>
<dbReference type="Gene3D" id="3.30.1150.10">
    <property type="match status" value="1"/>
</dbReference>
<dbReference type="SUPFAM" id="SSF74653">
    <property type="entry name" value="TolA/TonB C-terminal domain"/>
    <property type="match status" value="1"/>
</dbReference>
<dbReference type="Pfam" id="PF03544">
    <property type="entry name" value="TonB_C"/>
    <property type="match status" value="1"/>
</dbReference>
<proteinExistence type="predicted"/>
<evidence type="ECO:0000313" key="3">
    <source>
        <dbReference type="Proteomes" id="UP001157186"/>
    </source>
</evidence>
<evidence type="ECO:0000313" key="2">
    <source>
        <dbReference type="EMBL" id="GLX77338.1"/>
    </source>
</evidence>
<dbReference type="PROSITE" id="PS51257">
    <property type="entry name" value="PROKAR_LIPOPROTEIN"/>
    <property type="match status" value="1"/>
</dbReference>